<accession>A0A2P4XUQ4</accession>
<evidence type="ECO:0000313" key="2">
    <source>
        <dbReference type="EMBL" id="POM69288.1"/>
    </source>
</evidence>
<evidence type="ECO:0008006" key="4">
    <source>
        <dbReference type="Google" id="ProtNLM"/>
    </source>
</evidence>
<evidence type="ECO:0000313" key="3">
    <source>
        <dbReference type="Proteomes" id="UP000237271"/>
    </source>
</evidence>
<dbReference type="EMBL" id="NCKW01007896">
    <property type="protein sequence ID" value="POM69288.1"/>
    <property type="molecule type" value="Genomic_DNA"/>
</dbReference>
<gene>
    <name evidence="2" type="ORF">PHPALM_14440</name>
</gene>
<comment type="caution">
    <text evidence="2">The sequence shown here is derived from an EMBL/GenBank/DDBJ whole genome shotgun (WGS) entry which is preliminary data.</text>
</comment>
<reference evidence="2 3" key="1">
    <citation type="journal article" date="2017" name="Genome Biol. Evol.">
        <title>Phytophthora megakarya and P. palmivora, closely related causal agents of cacao black pod rot, underwent increases in genome sizes and gene numbers by different mechanisms.</title>
        <authorList>
            <person name="Ali S.S."/>
            <person name="Shao J."/>
            <person name="Lary D.J."/>
            <person name="Kronmiller B."/>
            <person name="Shen D."/>
            <person name="Strem M.D."/>
            <person name="Amoako-Attah I."/>
            <person name="Akrofi A.Y."/>
            <person name="Begoude B.A."/>
            <person name="Ten Hoopen G.M."/>
            <person name="Coulibaly K."/>
            <person name="Kebe B.I."/>
            <person name="Melnick R.L."/>
            <person name="Guiltinan M.J."/>
            <person name="Tyler B.M."/>
            <person name="Meinhardt L.W."/>
            <person name="Bailey B.A."/>
        </authorList>
    </citation>
    <scope>NUCLEOTIDE SEQUENCE [LARGE SCALE GENOMIC DNA]</scope>
    <source>
        <strain evidence="3">sbr112.9</strain>
    </source>
</reference>
<sequence>MPRVSERQRLLGEIIDILAVAILEEDDEEELYDLGCDDMLTALLLLVESRRYLEEHARLPMSIEFRESGFQSLSPKQFRQMTRVSHTSFLRIVSDIENHGIFQNNSACRQAPVWLQLAVALDRLGNYDNGLWGIGQGTCALYTTRVLLALKDLAAKYVVWPDNAGRLSTSHRMAQKGFRGCVGFIDATTFPLSEKPAVNGECYFDRKHRYSFAKTIGELLRFTPDGQVPVLTVPSLKEFRIQIRKKEDVERITLWLTGCVVLHNMLIDFADEWTEEYKSDGESESDDDESQTNIHTDEDDFVFRRELKRRAIRKAREYGGILWARDQREYT</sequence>
<name>A0A2P4XUQ4_9STRA</name>
<dbReference type="OrthoDB" id="126373at2759"/>
<evidence type="ECO:0000256" key="1">
    <source>
        <dbReference type="SAM" id="MobiDB-lite"/>
    </source>
</evidence>
<dbReference type="Proteomes" id="UP000237271">
    <property type="component" value="Unassembled WGS sequence"/>
</dbReference>
<feature type="region of interest" description="Disordered" evidence="1">
    <location>
        <begin position="278"/>
        <end position="297"/>
    </location>
</feature>
<proteinExistence type="predicted"/>
<dbReference type="AlphaFoldDB" id="A0A2P4XUQ4"/>
<protein>
    <recommendedName>
        <fullName evidence="4">DDE Tnp4 domain-containing protein</fullName>
    </recommendedName>
</protein>
<keyword evidence="3" id="KW-1185">Reference proteome</keyword>
<organism evidence="2 3">
    <name type="scientific">Phytophthora palmivora</name>
    <dbReference type="NCBI Taxonomy" id="4796"/>
    <lineage>
        <taxon>Eukaryota</taxon>
        <taxon>Sar</taxon>
        <taxon>Stramenopiles</taxon>
        <taxon>Oomycota</taxon>
        <taxon>Peronosporomycetes</taxon>
        <taxon>Peronosporales</taxon>
        <taxon>Peronosporaceae</taxon>
        <taxon>Phytophthora</taxon>
    </lineage>
</organism>